<evidence type="ECO:0000256" key="22">
    <source>
        <dbReference type="ARBA" id="ARBA00023163"/>
    </source>
</evidence>
<feature type="short sequence motif" description="RCR-3" evidence="27">
    <location>
        <begin position="226"/>
        <end position="230"/>
    </location>
</feature>
<dbReference type="Pfam" id="PF22419">
    <property type="entry name" value="HBoV_NS1-like_N"/>
    <property type="match status" value="1"/>
</dbReference>
<name>A0A1Z3FVT7_9VIRU</name>
<dbReference type="GO" id="GO:0003677">
    <property type="term" value="F:DNA binding"/>
    <property type="evidence" value="ECO:0007669"/>
    <property type="project" value="UniProtKB-UniRule"/>
</dbReference>
<keyword evidence="18" id="KW-0805">Transcription regulation</keyword>
<dbReference type="InterPro" id="IPR027417">
    <property type="entry name" value="P-loop_NTPase"/>
</dbReference>
<feature type="domain" description="PV NS1-Nuc" evidence="30">
    <location>
        <begin position="21"/>
        <end position="285"/>
    </location>
</feature>
<organism evidence="31">
    <name type="scientific">Dromedary camel bocaparvovirus 1</name>
    <dbReference type="NCBI Taxonomy" id="2014603"/>
    <lineage>
        <taxon>Viruses</taxon>
        <taxon>Monodnaviria</taxon>
        <taxon>Shotokuvirae</taxon>
        <taxon>Cossaviricota</taxon>
        <taxon>Quintoviricetes</taxon>
        <taxon>Piccovirales</taxon>
        <taxon>Parvoviridae</taxon>
        <taxon>Parvovirinae</taxon>
        <taxon>Bocaparvovirus</taxon>
        <taxon>Bocaparvovirus ungulate7</taxon>
    </lineage>
</organism>
<keyword evidence="23" id="KW-0511">Multifunctional enzyme</keyword>
<dbReference type="PROSITE" id="PS51206">
    <property type="entry name" value="SF3_HELICASE_1"/>
    <property type="match status" value="1"/>
</dbReference>
<sequence length="795" mass="90835">MSFPTTDHEWIEKWYGGITGFKEPCYTYVLKINVKEWRGWEKHMMDIFSKGTYGVVANMVDEEHEKVLEDAGYDWHAQLSMHLTGPQGLGYYLCEAAHEAARKLMTLKQQNMTPEFSVFCQAEMGETDLHVHVVLGGSGLTKFNAKKNMVYLGKEFYRWLYEKFKIYEEIHDTSNPQYAIAGYWQRALDQLKRHDPDGLVDILTYRDRHGNEHAQRVDAKSFITNYLIPKNRQLYAFMTALMCTPENNRFDTDKTYMHSTIDHSPITHYLRKRLHDKLVGNSEEETEEPPFKMARWGELPKVTENRLESKQIVNRPQKVGKKTNLMLDTLQKCEEKHICTLEEMILMHPEIVLMYEGLPGGNKTLESIIEMYRVKVTRTFTALGYIEKMYSQFDTIRPDNKIVRLCNIQNYNCWQAGHWVCTVLQKKAGKQNTISFFGPASTGKTNLAKAIAEAVKLYGCVNHLNKNFVFNDCQNKLLCWWEECVMHNDWVEPAKCLMGGTKFRVDRKHKDSAEQPQTPLLISTNHDIYKVVGGNTVNMVHEKPIKDRVCEFDFMKALPQDFGEISPLEVAEWLLCCKSEFECTLNGFKKQWGIEKVPNKFPIQRLCAGHSQDWTLYSNGPCHACGGYLPHTTTPDGDWVEQESDQGKYSSLAVPRNDLRGVRRESQSHLSCFTEAHGIPTQSDDREAAVRTSSPAQEVVLQETPEASTSSGTSHGQDQLEVISISDAEEGGETEALRAAEQSLVEEILTNGSQAPWPTVNQLVDEILEQGEGGRQGDVDFWLACYEPPEGPQEG</sequence>
<keyword evidence="20 27" id="KW-0190">Covalent protein-DNA linkage</keyword>
<dbReference type="GO" id="GO:0003678">
    <property type="term" value="F:DNA helicase activity"/>
    <property type="evidence" value="ECO:0007669"/>
    <property type="project" value="UniProtKB-EC"/>
</dbReference>
<evidence type="ECO:0000256" key="21">
    <source>
        <dbReference type="ARBA" id="ARBA00023125"/>
    </source>
</evidence>
<dbReference type="Gene3D" id="3.40.1310.20">
    <property type="match status" value="1"/>
</dbReference>
<keyword evidence="14 27" id="KW-0378">Hydrolase</keyword>
<evidence type="ECO:0000256" key="23">
    <source>
        <dbReference type="ARBA" id="ARBA00023268"/>
    </source>
</evidence>
<comment type="similarity">
    <text evidence="4">Belongs to the parvoviruses initiator protein NS1 family.</text>
</comment>
<evidence type="ECO:0000256" key="12">
    <source>
        <dbReference type="ARBA" id="ARBA00022741"/>
    </source>
</evidence>
<evidence type="ECO:0000256" key="25">
    <source>
        <dbReference type="ARBA" id="ARBA00032999"/>
    </source>
</evidence>
<evidence type="ECO:0000256" key="14">
    <source>
        <dbReference type="ARBA" id="ARBA00022801"/>
    </source>
</evidence>
<comment type="subcellular location">
    <subcellularLocation>
        <location evidence="3 27">Host nucleus</location>
    </subcellularLocation>
</comment>
<feature type="active site" description="For nuclease activity" evidence="27">
    <location>
        <position position="226"/>
    </location>
</feature>
<keyword evidence="10 27" id="KW-0540">Nuclease</keyword>
<dbReference type="GO" id="GO:0004519">
    <property type="term" value="F:endonuclease activity"/>
    <property type="evidence" value="ECO:0007669"/>
    <property type="project" value="UniProtKB-UniRule"/>
</dbReference>
<dbReference type="GO" id="GO:0046872">
    <property type="term" value="F:metal ion binding"/>
    <property type="evidence" value="ECO:0007669"/>
    <property type="project" value="UniProtKB-KW"/>
</dbReference>
<comment type="cofactor">
    <cofactor evidence="1">
        <name>Mg(2+)</name>
        <dbReference type="ChEBI" id="CHEBI:18420"/>
    </cofactor>
</comment>
<dbReference type="SUPFAM" id="SSF52540">
    <property type="entry name" value="P-loop containing nucleoside triphosphate hydrolases"/>
    <property type="match status" value="1"/>
</dbReference>
<evidence type="ECO:0000256" key="27">
    <source>
        <dbReference type="PROSITE-ProRule" id="PRU01366"/>
    </source>
</evidence>
<evidence type="ECO:0000313" key="31">
    <source>
        <dbReference type="EMBL" id="ASC49322.1"/>
    </source>
</evidence>
<evidence type="ECO:0000256" key="17">
    <source>
        <dbReference type="ARBA" id="ARBA00022842"/>
    </source>
</evidence>
<keyword evidence="9 27" id="KW-0235">DNA replication</keyword>
<keyword evidence="8 27" id="KW-1048">Host nucleus</keyword>
<gene>
    <name evidence="31" type="primary">NS1</name>
</gene>
<dbReference type="InterPro" id="IPR014015">
    <property type="entry name" value="Helicase_SF3_DNA-vir"/>
</dbReference>
<evidence type="ECO:0000256" key="13">
    <source>
        <dbReference type="ARBA" id="ARBA00022759"/>
    </source>
</evidence>
<dbReference type="InterPro" id="IPR054766">
    <property type="entry name" value="BoV_NS1-like_N"/>
</dbReference>
<keyword evidence="22" id="KW-0804">Transcription</keyword>
<proteinExistence type="inferred from homology"/>
<dbReference type="InterPro" id="IPR001257">
    <property type="entry name" value="Parvovirus_NS1_helicase"/>
</dbReference>
<evidence type="ECO:0000256" key="6">
    <source>
        <dbReference type="ARBA" id="ARBA00012551"/>
    </source>
</evidence>
<dbReference type="Gene3D" id="3.40.50.300">
    <property type="entry name" value="P-loop containing nucleotide triphosphate hydrolases"/>
    <property type="match status" value="1"/>
</dbReference>
<keyword evidence="19" id="KW-1194">Viral DNA replication</keyword>
<comment type="catalytic activity">
    <reaction evidence="26">
        <text>ATP + H2O = ADP + phosphate + H(+)</text>
        <dbReference type="Rhea" id="RHEA:13065"/>
        <dbReference type="ChEBI" id="CHEBI:15377"/>
        <dbReference type="ChEBI" id="CHEBI:15378"/>
        <dbReference type="ChEBI" id="CHEBI:30616"/>
        <dbReference type="ChEBI" id="CHEBI:43474"/>
        <dbReference type="ChEBI" id="CHEBI:456216"/>
        <dbReference type="EC" id="3.6.4.12"/>
    </reaction>
</comment>
<evidence type="ECO:0000256" key="11">
    <source>
        <dbReference type="ARBA" id="ARBA00022723"/>
    </source>
</evidence>
<keyword evidence="21 27" id="KW-0238">DNA-binding</keyword>
<evidence type="ECO:0000256" key="16">
    <source>
        <dbReference type="ARBA" id="ARBA00022840"/>
    </source>
</evidence>
<dbReference type="InterPro" id="IPR049901">
    <property type="entry name" value="PV_NS1-NUC"/>
</dbReference>
<evidence type="ECO:0000256" key="8">
    <source>
        <dbReference type="ARBA" id="ARBA00022562"/>
    </source>
</evidence>
<comment type="subunit">
    <text evidence="5">Homooligomer; when bound to DNA.</text>
</comment>
<dbReference type="EC" id="3.6.4.12" evidence="6"/>
<dbReference type="Pfam" id="PF01057">
    <property type="entry name" value="Parvo_NS1"/>
    <property type="match status" value="1"/>
</dbReference>
<accession>A0A1Z3FVT7</accession>
<evidence type="ECO:0000256" key="7">
    <source>
        <dbReference type="ARBA" id="ARBA00020731"/>
    </source>
</evidence>
<evidence type="ECO:0000259" key="30">
    <source>
        <dbReference type="PROSITE" id="PS52022"/>
    </source>
</evidence>
<keyword evidence="11" id="KW-0479">Metal-binding</keyword>
<dbReference type="GO" id="GO:0006260">
    <property type="term" value="P:DNA replication"/>
    <property type="evidence" value="ECO:0007669"/>
    <property type="project" value="UniProtKB-UniRule"/>
</dbReference>
<evidence type="ECO:0000259" key="29">
    <source>
        <dbReference type="PROSITE" id="PS51206"/>
    </source>
</evidence>
<keyword evidence="17" id="KW-0460">Magnesium</keyword>
<feature type="short sequence motif" description="RCR-2" evidence="27">
    <location>
        <begin position="130"/>
        <end position="132"/>
    </location>
</feature>
<evidence type="ECO:0000256" key="3">
    <source>
        <dbReference type="ARBA" id="ARBA00004147"/>
    </source>
</evidence>
<evidence type="ECO:0000256" key="18">
    <source>
        <dbReference type="ARBA" id="ARBA00023015"/>
    </source>
</evidence>
<evidence type="ECO:0000256" key="5">
    <source>
        <dbReference type="ARBA" id="ARBA00011717"/>
    </source>
</evidence>
<evidence type="ECO:0000256" key="26">
    <source>
        <dbReference type="ARBA" id="ARBA00047995"/>
    </source>
</evidence>
<keyword evidence="12 27" id="KW-0547">Nucleotide-binding</keyword>
<dbReference type="PROSITE" id="PS52022">
    <property type="entry name" value="PV_NS1_NUC"/>
    <property type="match status" value="1"/>
</dbReference>
<keyword evidence="16" id="KW-0067">ATP-binding</keyword>
<evidence type="ECO:0000256" key="10">
    <source>
        <dbReference type="ARBA" id="ARBA00022722"/>
    </source>
</evidence>
<dbReference type="GO" id="GO:0016787">
    <property type="term" value="F:hydrolase activity"/>
    <property type="evidence" value="ECO:0007669"/>
    <property type="project" value="UniProtKB-KW"/>
</dbReference>
<evidence type="ECO:0000256" key="1">
    <source>
        <dbReference type="ARBA" id="ARBA00001946"/>
    </source>
</evidence>
<reference evidence="31" key="1">
    <citation type="journal article" date="2017" name="J. Gen. Virol.">
        <title>Two novel dromedary camel bocaparvoviruses from dromedaries in the Middle East with unique genomic features.</title>
        <authorList>
            <person name="Woo P.C.Y."/>
            <person name="Lau S.K.P."/>
            <person name="Tsoi H.W."/>
            <person name="Patteril N.G."/>
            <person name="Yeung H.C."/>
            <person name="Joseph S."/>
            <person name="Wong E.Y.M."/>
            <person name="Muhammed R."/>
            <person name="Chow F.W.N."/>
            <person name="Wernery U."/>
            <person name="Yuen K.Y."/>
        </authorList>
    </citation>
    <scope>NUCLEOTIDE SEQUENCE</scope>
    <source>
        <strain evidence="31">168C-F</strain>
    </source>
</reference>
<feature type="region of interest" description="Disordered" evidence="28">
    <location>
        <begin position="676"/>
        <end position="719"/>
    </location>
</feature>
<dbReference type="GO" id="GO:0039693">
    <property type="term" value="P:viral DNA genome replication"/>
    <property type="evidence" value="ECO:0007669"/>
    <property type="project" value="UniProtKB-KW"/>
</dbReference>
<keyword evidence="13 27" id="KW-0255">Endonuclease</keyword>
<evidence type="ECO:0000256" key="28">
    <source>
        <dbReference type="SAM" id="MobiDB-lite"/>
    </source>
</evidence>
<evidence type="ECO:0000256" key="4">
    <source>
        <dbReference type="ARBA" id="ARBA00009826"/>
    </source>
</evidence>
<protein>
    <recommendedName>
        <fullName evidence="7">Initiator protein NS1</fullName>
        <ecNumber evidence="6">3.6.4.12</ecNumber>
    </recommendedName>
    <alternativeName>
        <fullName evidence="24">Non-structural protein 1</fullName>
    </alternativeName>
    <alternativeName>
        <fullName evidence="25">Non-structural protein NS1</fullName>
    </alternativeName>
</protein>
<evidence type="ECO:0000256" key="24">
    <source>
        <dbReference type="ARBA" id="ARBA00030491"/>
    </source>
</evidence>
<feature type="domain" description="SF3 helicase" evidence="29">
    <location>
        <begin position="400"/>
        <end position="567"/>
    </location>
</feature>
<dbReference type="EMBL" id="KY640427">
    <property type="protein sequence ID" value="ASC49322.1"/>
    <property type="molecule type" value="Genomic_DNA"/>
</dbReference>
<evidence type="ECO:0000256" key="15">
    <source>
        <dbReference type="ARBA" id="ARBA00022806"/>
    </source>
</evidence>
<feature type="compositionally biased region" description="Polar residues" evidence="28">
    <location>
        <begin position="705"/>
        <end position="717"/>
    </location>
</feature>
<evidence type="ECO:0000256" key="2">
    <source>
        <dbReference type="ARBA" id="ARBA00002892"/>
    </source>
</evidence>
<dbReference type="GO" id="GO:0042025">
    <property type="term" value="C:host cell nucleus"/>
    <property type="evidence" value="ECO:0007669"/>
    <property type="project" value="UniProtKB-SubCell"/>
</dbReference>
<keyword evidence="15" id="KW-0347">Helicase</keyword>
<evidence type="ECO:0000256" key="20">
    <source>
        <dbReference type="ARBA" id="ARBA00023124"/>
    </source>
</evidence>
<dbReference type="GO" id="GO:0005524">
    <property type="term" value="F:ATP binding"/>
    <property type="evidence" value="ECO:0007669"/>
    <property type="project" value="UniProtKB-KW"/>
</dbReference>
<evidence type="ECO:0000256" key="9">
    <source>
        <dbReference type="ARBA" id="ARBA00022705"/>
    </source>
</evidence>
<comment type="function">
    <text evidence="2">Multifunctional protein which displays endonuclease and helicase activities required for initiating and directing viral DNA replication. Also plays a role in viral packaging and transactivation of several promoters. Binds site-specifically to 2-3 approximate tandem copies within the origins of replication (Ori), unwinds this hairpin region and nicks one DNA strand thereby initiating the rolling circle replication (RCR). Becomes covalently attached to the 5' end of the nick and provides a 3'OH for priming DNA synthesis. The helicase activity unwinds DNA in a 3'-5' direction on the longer strand. Participates in the transcriptional regulation of several promoters.</text>
</comment>
<evidence type="ECO:0000256" key="19">
    <source>
        <dbReference type="ARBA" id="ARBA00023109"/>
    </source>
</evidence>